<proteinExistence type="inferred from homology"/>
<feature type="signal peptide" evidence="7">
    <location>
        <begin position="1"/>
        <end position="20"/>
    </location>
</feature>
<dbReference type="InterPro" id="IPR051368">
    <property type="entry name" value="SerProtInhib-TIL_Domain"/>
</dbReference>
<evidence type="ECO:0000256" key="5">
    <source>
        <dbReference type="ARBA" id="ARBA00022900"/>
    </source>
</evidence>
<evidence type="ECO:0000256" key="3">
    <source>
        <dbReference type="ARBA" id="ARBA00022525"/>
    </source>
</evidence>
<keyword evidence="6" id="KW-1015">Disulfide bond</keyword>
<dbReference type="PANTHER" id="PTHR23259">
    <property type="entry name" value="RIDDLE"/>
    <property type="match status" value="1"/>
</dbReference>
<dbReference type="PANTHER" id="PTHR23259:SF70">
    <property type="entry name" value="ACCESSORY GLAND PROTEIN ACP62F-RELATED"/>
    <property type="match status" value="1"/>
</dbReference>
<dbReference type="SUPFAM" id="SSF57567">
    <property type="entry name" value="Serine protease inhibitors"/>
    <property type="match status" value="1"/>
</dbReference>
<organism evidence="9 10">
    <name type="scientific">Apis cerana cerana</name>
    <name type="common">Oriental honeybee</name>
    <dbReference type="NCBI Taxonomy" id="94128"/>
    <lineage>
        <taxon>Eukaryota</taxon>
        <taxon>Metazoa</taxon>
        <taxon>Ecdysozoa</taxon>
        <taxon>Arthropoda</taxon>
        <taxon>Hexapoda</taxon>
        <taxon>Insecta</taxon>
        <taxon>Pterygota</taxon>
        <taxon>Neoptera</taxon>
        <taxon>Endopterygota</taxon>
        <taxon>Hymenoptera</taxon>
        <taxon>Apocrita</taxon>
        <taxon>Aculeata</taxon>
        <taxon>Apoidea</taxon>
        <taxon>Anthophila</taxon>
        <taxon>Apidae</taxon>
        <taxon>Apis</taxon>
    </lineage>
</organism>
<name>A0A2A3EPF6_APICC</name>
<reference evidence="9 10" key="1">
    <citation type="submission" date="2014-07" db="EMBL/GenBank/DDBJ databases">
        <title>Genomic and transcriptomic analysis on Apis cerana provide comprehensive insights into honey bee biology.</title>
        <authorList>
            <person name="Diao Q."/>
            <person name="Sun L."/>
            <person name="Zheng H."/>
            <person name="Zheng H."/>
            <person name="Xu S."/>
            <person name="Wang S."/>
            <person name="Zeng Z."/>
            <person name="Hu F."/>
            <person name="Su S."/>
            <person name="Wu J."/>
        </authorList>
    </citation>
    <scope>NUCLEOTIDE SEQUENCE [LARGE SCALE GENOMIC DNA]</scope>
    <source>
        <tissue evidence="9">Pupae without intestine</tissue>
    </source>
</reference>
<evidence type="ECO:0000256" key="1">
    <source>
        <dbReference type="ARBA" id="ARBA00004613"/>
    </source>
</evidence>
<keyword evidence="4" id="KW-0646">Protease inhibitor</keyword>
<dbReference type="Gene3D" id="2.10.25.10">
    <property type="entry name" value="Laminin"/>
    <property type="match status" value="1"/>
</dbReference>
<accession>A0A2A3EPF6</accession>
<evidence type="ECO:0000259" key="8">
    <source>
        <dbReference type="Pfam" id="PF01826"/>
    </source>
</evidence>
<gene>
    <name evidence="9" type="ORF">APICC_08083</name>
</gene>
<feature type="domain" description="TIL" evidence="8">
    <location>
        <begin position="23"/>
        <end position="76"/>
    </location>
</feature>
<keyword evidence="10" id="KW-1185">Reference proteome</keyword>
<keyword evidence="5" id="KW-0722">Serine protease inhibitor</keyword>
<evidence type="ECO:0000313" key="10">
    <source>
        <dbReference type="Proteomes" id="UP000242457"/>
    </source>
</evidence>
<dbReference type="Pfam" id="PF01826">
    <property type="entry name" value="TIL"/>
    <property type="match status" value="1"/>
</dbReference>
<dbReference type="GO" id="GO:0004867">
    <property type="term" value="F:serine-type endopeptidase inhibitor activity"/>
    <property type="evidence" value="ECO:0007669"/>
    <property type="project" value="UniProtKB-KW"/>
</dbReference>
<dbReference type="AlphaFoldDB" id="A0A2A3EPF6"/>
<feature type="chain" id="PRO_5012155393" evidence="7">
    <location>
        <begin position="21"/>
        <end position="76"/>
    </location>
</feature>
<dbReference type="OrthoDB" id="6236007at2759"/>
<dbReference type="InterPro" id="IPR036084">
    <property type="entry name" value="Ser_inhib-like_sf"/>
</dbReference>
<evidence type="ECO:0000313" key="9">
    <source>
        <dbReference type="EMBL" id="PBC33645.1"/>
    </source>
</evidence>
<keyword evidence="7" id="KW-0732">Signal</keyword>
<protein>
    <submittedName>
        <fullName evidence="9">Chymotrypsin inhibitor</fullName>
    </submittedName>
</protein>
<dbReference type="Proteomes" id="UP000242457">
    <property type="component" value="Unassembled WGS sequence"/>
</dbReference>
<comment type="similarity">
    <text evidence="2">Belongs to the serine protease inhibitor-like (TIL domain-containing) family.</text>
</comment>
<dbReference type="GO" id="GO:0005576">
    <property type="term" value="C:extracellular region"/>
    <property type="evidence" value="ECO:0007669"/>
    <property type="project" value="UniProtKB-SubCell"/>
</dbReference>
<sequence>MSQIIFILLVAMAIFSSSFGEECGPNEVFNTCGSACAPTCAEPKTRICTMQCRIGCQCQEGFLRNGEGACVLPQNC</sequence>
<comment type="subcellular location">
    <subcellularLocation>
        <location evidence="1">Secreted</location>
    </subcellularLocation>
</comment>
<evidence type="ECO:0000256" key="7">
    <source>
        <dbReference type="SAM" id="SignalP"/>
    </source>
</evidence>
<dbReference type="FunFam" id="2.10.25.10:FF:000055">
    <property type="entry name" value="alpha-tectorin isoform X1"/>
    <property type="match status" value="1"/>
</dbReference>
<evidence type="ECO:0000256" key="4">
    <source>
        <dbReference type="ARBA" id="ARBA00022690"/>
    </source>
</evidence>
<dbReference type="EMBL" id="KZ288199">
    <property type="protein sequence ID" value="PBC33645.1"/>
    <property type="molecule type" value="Genomic_DNA"/>
</dbReference>
<dbReference type="STRING" id="94128.A0A2A3EPF6"/>
<evidence type="ECO:0000256" key="2">
    <source>
        <dbReference type="ARBA" id="ARBA00007611"/>
    </source>
</evidence>
<keyword evidence="3" id="KW-0964">Secreted</keyword>
<dbReference type="CDD" id="cd19941">
    <property type="entry name" value="TIL"/>
    <property type="match status" value="1"/>
</dbReference>
<evidence type="ECO:0000256" key="6">
    <source>
        <dbReference type="ARBA" id="ARBA00023157"/>
    </source>
</evidence>
<dbReference type="InterPro" id="IPR002919">
    <property type="entry name" value="TIL_dom"/>
</dbReference>